<accession>A0A6P2CWZ4</accession>
<dbReference type="EMBL" id="LR593886">
    <property type="protein sequence ID" value="VTR92665.1"/>
    <property type="molecule type" value="Genomic_DNA"/>
</dbReference>
<feature type="chain" id="PRO_5027121054" description="Organic solvent tolerance-like N-terminal domain-containing protein" evidence="1">
    <location>
        <begin position="25"/>
        <end position="292"/>
    </location>
</feature>
<evidence type="ECO:0000256" key="1">
    <source>
        <dbReference type="SAM" id="SignalP"/>
    </source>
</evidence>
<proteinExistence type="predicted"/>
<reference evidence="2 3" key="1">
    <citation type="submission" date="2019-05" db="EMBL/GenBank/DDBJ databases">
        <authorList>
            <consortium name="Science for Life Laboratories"/>
        </authorList>
    </citation>
    <scope>NUCLEOTIDE SEQUENCE [LARGE SCALE GENOMIC DNA]</scope>
    <source>
        <strain evidence="2">Soil9</strain>
    </source>
</reference>
<feature type="signal peptide" evidence="1">
    <location>
        <begin position="1"/>
        <end position="24"/>
    </location>
</feature>
<dbReference type="Proteomes" id="UP000464178">
    <property type="component" value="Chromosome"/>
</dbReference>
<organism evidence="2 3">
    <name type="scientific">Gemmata massiliana</name>
    <dbReference type="NCBI Taxonomy" id="1210884"/>
    <lineage>
        <taxon>Bacteria</taxon>
        <taxon>Pseudomonadati</taxon>
        <taxon>Planctomycetota</taxon>
        <taxon>Planctomycetia</taxon>
        <taxon>Gemmatales</taxon>
        <taxon>Gemmataceae</taxon>
        <taxon>Gemmata</taxon>
    </lineage>
</organism>
<protein>
    <recommendedName>
        <fullName evidence="4">Organic solvent tolerance-like N-terminal domain-containing protein</fullName>
    </recommendedName>
</protein>
<name>A0A6P2CWZ4_9BACT</name>
<keyword evidence="1" id="KW-0732">Signal</keyword>
<keyword evidence="3" id="KW-1185">Reference proteome</keyword>
<evidence type="ECO:0000313" key="3">
    <source>
        <dbReference type="Proteomes" id="UP000464178"/>
    </source>
</evidence>
<dbReference type="KEGG" id="gms:SOIL9_50490"/>
<dbReference type="RefSeq" id="WP_162667496.1">
    <property type="nucleotide sequence ID" value="NZ_LR593886.1"/>
</dbReference>
<evidence type="ECO:0000313" key="2">
    <source>
        <dbReference type="EMBL" id="VTR92665.1"/>
    </source>
</evidence>
<dbReference type="AlphaFoldDB" id="A0A6P2CWZ4"/>
<gene>
    <name evidence="2" type="ORF">SOIL9_50490</name>
</gene>
<sequence>MLKLNWVLGAAAVLFAGAVGPVRAADDAYDLRGPAPEKGQVFVTKGTFKIRDADTTMKLAGQSVDLKITLAATSEEEAKVLAVDGRNVTKCQIKIVEEKTDVTANLGGQDMSHTEPGALEKEIIISERDGKNWKHSLVDTKPTEKQTKELDGRNGIENDDDLYPEAKVKVGHTWQVDGGALVKMLGSSFTDVKGKLDQKFVKIEKVGDEDCAVIQSAGKITGKMKDEGEPTIDVKMDLKITTYRSLKTGVNVKESFSGKIELEGTQKMDDLKVKIKMSGPVSGESTTVLKKK</sequence>
<evidence type="ECO:0008006" key="4">
    <source>
        <dbReference type="Google" id="ProtNLM"/>
    </source>
</evidence>